<feature type="binding site" evidence="4">
    <location>
        <position position="1084"/>
    </location>
    <ligand>
        <name>AMP</name>
        <dbReference type="ChEBI" id="CHEBI:456215"/>
    </ligand>
</feature>
<accession>U6K0P9</accession>
<evidence type="ECO:0000256" key="4">
    <source>
        <dbReference type="PIRSR" id="PIRSR623088-2"/>
    </source>
</evidence>
<feature type="binding site" evidence="5">
    <location>
        <position position="1084"/>
    </location>
    <ligand>
        <name>Zn(2+)</name>
        <dbReference type="ChEBI" id="CHEBI:29105"/>
        <label>1</label>
    </ligand>
</feature>
<dbReference type="GO" id="GO:0004114">
    <property type="term" value="F:3',5'-cyclic-nucleotide phosphodiesterase activity"/>
    <property type="evidence" value="ECO:0007669"/>
    <property type="project" value="InterPro"/>
</dbReference>
<dbReference type="OrthoDB" id="342865at2759"/>
<keyword evidence="1 5" id="KW-0479">Metal-binding</keyword>
<feature type="region of interest" description="Disordered" evidence="6">
    <location>
        <begin position="812"/>
        <end position="864"/>
    </location>
</feature>
<name>U6K0P9_9EIME</name>
<evidence type="ECO:0000313" key="10">
    <source>
        <dbReference type="Proteomes" id="UP000030744"/>
    </source>
</evidence>
<dbReference type="Gene3D" id="3.30.450.40">
    <property type="match status" value="1"/>
</dbReference>
<evidence type="ECO:0000256" key="1">
    <source>
        <dbReference type="ARBA" id="ARBA00022723"/>
    </source>
</evidence>
<dbReference type="InterPro" id="IPR029016">
    <property type="entry name" value="GAF-like_dom_sf"/>
</dbReference>
<dbReference type="InterPro" id="IPR036971">
    <property type="entry name" value="PDEase_catalytic_dom_sf"/>
</dbReference>
<dbReference type="PRINTS" id="PR00387">
    <property type="entry name" value="PDIESTERASE1"/>
</dbReference>
<sequence length="1354" mass="146310">MRPAISACPVHMSSVTAFASALAANICVAVDGSAAFCFVRDVETEQLIGAYATRPPILSVQQTCPTAKGDGNHGECVHALSQPSRALSKQKTVKSIHPKRALSLQSCFNSLTVEAETSHACSGGPPCGEPLLGNASEEAATLLSALFAEDARASNSCSLRPAQPQAEGEEASRASSQSVSNVKSFRQSCCEETATRPSNMSGCQPQEGSSPDDPTTAKPSAGSVQALPPLAVPELIAVSSDSLVGSLMNNLKDGTGTYCYEPTTGRLSPAKASPQTSQCGGSRDSFPSGTAKGLIIACRMEDEGARSACAAMAEARVAYVGPGPDARRLPSHLTGVPTAASHQGAQPDGAALGNRLASVESVNTGDVLKSSMLPHTAGRAHQANPSRTSKGLHGTIPLLFSATIEQPTAAVHDGATFRFPEVPASGRVSGIPGETHFAIPSPRRTVCTDNPPLTAQPGLGVSVTPVRSVAADFPNERPPVDKDGHDDNFDVTSTLHSTDLETTLGIVFCLNPKRADAQPLLKAIAKVCAPPMALLLQQQWLRRDRFKRVLQLELHRTVFQETSIPIRMMQRLLALLHAAVGAEAAAFFIADTQNRNFICLGGHKKATGLSLSGDHQLLGEAARQQGRTVIFNFLPQGFNAEYDSRARFESKHAMLVPLLNTQGHVKAVVVLLNRSHCGCERMKQAAEVAEKECTCEGRVRLLEPLGLAVDAWSAETAPCGQLTNVCMAGMSLLQPMETMVSYVMGDQQRDAQNARRPFGAVMEQIENFVLRDRRKMMLSLRRCASVTVTEPTSSRALSGAIEARNLNISSSGEGVGKTLCTPRRRHVSNIPPTPGTAMSPSGERKASEQNARFGGAEGDITSAGRGSCASLPIVTNAGSDATDDRSSSKYPEQEVRLLHSSSAPLVLYSGLRHSSTGGEELTSGMQLAQGITSDEGLAFRHRRSTSLPSLVFSATLQKCTRPFDAIRKQRVVHCPYLLSTAQLSLEPYRRLDLDIWRRTGDELQLFFFLALEELGVMVKSEKAGLQAFFALIRDAYHTDNPYHNFYHAMHVAQMCWLFLTRYSCRDALTLTEQLGLMLAALTHDVDHPGVNNSSLIEEHHPLAIVYNDKAVLENHHASFATSAMMKLGLFSRKTKATRKPPCPGSSAFSSDASVGSGAQPFLVSSACAAVRQQHEGEDDCADDEDEHTFYPSFAEVRRVLITCILATDMELFRHHHEAMRKRGQMKRTTGDFLNSDEDRALLTTCLIHCADISNPLLPERRNVQWASLIIQEFNAQVEMERHKGLPVTVFMDTRTELSRTQSQIGFLSFVVLDQFRALADLVPGAEELVIQGEKNLEDWQAAMDILREAERREA</sequence>
<dbReference type="EMBL" id="HG682159">
    <property type="protein sequence ID" value="CDJ29857.1"/>
    <property type="molecule type" value="Genomic_DNA"/>
</dbReference>
<dbReference type="SMART" id="SM00471">
    <property type="entry name" value="HDc"/>
    <property type="match status" value="1"/>
</dbReference>
<keyword evidence="2" id="KW-0378">Hydrolase</keyword>
<dbReference type="GO" id="GO:0046872">
    <property type="term" value="F:metal ion binding"/>
    <property type="evidence" value="ECO:0007669"/>
    <property type="project" value="UniProtKB-KW"/>
</dbReference>
<feature type="binding site" evidence="5">
    <location>
        <position position="1083"/>
    </location>
    <ligand>
        <name>Zn(2+)</name>
        <dbReference type="ChEBI" id="CHEBI:29105"/>
        <label>1</label>
    </ligand>
</feature>
<dbReference type="RefSeq" id="XP_013352426.1">
    <property type="nucleotide sequence ID" value="XM_013496972.1"/>
</dbReference>
<dbReference type="SUPFAM" id="SSF109604">
    <property type="entry name" value="HD-domain/PDEase-like"/>
    <property type="match status" value="1"/>
</dbReference>
<reference evidence="9" key="1">
    <citation type="submission" date="2013-10" db="EMBL/GenBank/DDBJ databases">
        <title>Genomic analysis of the causative agents of coccidiosis in chickens.</title>
        <authorList>
            <person name="Reid A.J."/>
            <person name="Blake D."/>
            <person name="Billington K."/>
            <person name="Browne H."/>
            <person name="Dunn M."/>
            <person name="Hung S."/>
            <person name="Kawahara F."/>
            <person name="Miranda-Saavedra D."/>
            <person name="Mourier T."/>
            <person name="Nagra H."/>
            <person name="Otto T.D."/>
            <person name="Rawlings N."/>
            <person name="Sanchez A."/>
            <person name="Sanders M."/>
            <person name="Subramaniam C."/>
            <person name="Tay Y."/>
            <person name="Dear P."/>
            <person name="Doerig C."/>
            <person name="Gruber A."/>
            <person name="Parkinson J."/>
            <person name="Shirley M."/>
            <person name="Wan K.L."/>
            <person name="Berriman M."/>
            <person name="Tomley F."/>
            <person name="Pain A."/>
        </authorList>
    </citation>
    <scope>NUCLEOTIDE SEQUENCE [LARGE SCALE GENOMIC DNA]</scope>
    <source>
        <strain evidence="9">Houghton</strain>
    </source>
</reference>
<dbReference type="InterPro" id="IPR002073">
    <property type="entry name" value="PDEase_catalytic_dom"/>
</dbReference>
<keyword evidence="7" id="KW-0732">Signal</keyword>
<feature type="chain" id="PRO_5004671084" evidence="7">
    <location>
        <begin position="24"/>
        <end position="1354"/>
    </location>
</feature>
<feature type="signal peptide" evidence="7">
    <location>
        <begin position="1"/>
        <end position="23"/>
    </location>
</feature>
<dbReference type="Gene3D" id="1.10.1300.10">
    <property type="entry name" value="3'5'-cyclic nucleotide phosphodiesterase, catalytic domain"/>
    <property type="match status" value="1"/>
</dbReference>
<feature type="region of interest" description="Disordered" evidence="6">
    <location>
        <begin position="157"/>
        <end position="179"/>
    </location>
</feature>
<feature type="active site" description="Proton donor" evidence="3">
    <location>
        <position position="1043"/>
    </location>
</feature>
<feature type="domain" description="PDEase" evidence="8">
    <location>
        <begin position="959"/>
        <end position="1346"/>
    </location>
</feature>
<feature type="binding site" evidence="5">
    <location>
        <position position="1084"/>
    </location>
    <ligand>
        <name>Zn(2+)</name>
        <dbReference type="ChEBI" id="CHEBI:29105"/>
        <label>2</label>
    </ligand>
</feature>
<evidence type="ECO:0000313" key="9">
    <source>
        <dbReference type="EMBL" id="CDJ29857.1"/>
    </source>
</evidence>
<proteinExistence type="predicted"/>
<dbReference type="InterPro" id="IPR003607">
    <property type="entry name" value="HD/PDEase_dom"/>
</dbReference>
<organism evidence="9 10">
    <name type="scientific">Eimeria mitis</name>
    <dbReference type="NCBI Taxonomy" id="44415"/>
    <lineage>
        <taxon>Eukaryota</taxon>
        <taxon>Sar</taxon>
        <taxon>Alveolata</taxon>
        <taxon>Apicomplexa</taxon>
        <taxon>Conoidasida</taxon>
        <taxon>Coccidia</taxon>
        <taxon>Eucoccidiorida</taxon>
        <taxon>Eimeriorina</taxon>
        <taxon>Eimeriidae</taxon>
        <taxon>Eimeria</taxon>
    </lineage>
</organism>
<dbReference type="PROSITE" id="PS51845">
    <property type="entry name" value="PDEASE_I_2"/>
    <property type="match status" value="1"/>
</dbReference>
<evidence type="ECO:0000256" key="2">
    <source>
        <dbReference type="ARBA" id="ARBA00022801"/>
    </source>
</evidence>
<feature type="binding site" evidence="4">
    <location>
        <begin position="1043"/>
        <end position="1047"/>
    </location>
    <ligand>
        <name>AMP</name>
        <dbReference type="ChEBI" id="CHEBI:456215"/>
    </ligand>
</feature>
<feature type="binding site" evidence="4">
    <location>
        <position position="1251"/>
    </location>
    <ligand>
        <name>AMP</name>
        <dbReference type="ChEBI" id="CHEBI:456215"/>
    </ligand>
</feature>
<evidence type="ECO:0000256" key="5">
    <source>
        <dbReference type="PIRSR" id="PIRSR623088-3"/>
    </source>
</evidence>
<keyword evidence="10" id="KW-1185">Reference proteome</keyword>
<dbReference type="VEuPathDB" id="ToxoDB:EMH_0025690"/>
<gene>
    <name evidence="9" type="ORF">EMH_0025690</name>
</gene>
<dbReference type="InterPro" id="IPR023088">
    <property type="entry name" value="PDEase"/>
</dbReference>
<dbReference type="SUPFAM" id="SSF55781">
    <property type="entry name" value="GAF domain-like"/>
    <property type="match status" value="1"/>
</dbReference>
<evidence type="ECO:0000256" key="7">
    <source>
        <dbReference type="SAM" id="SignalP"/>
    </source>
</evidence>
<reference evidence="9" key="2">
    <citation type="submission" date="2013-10" db="EMBL/GenBank/DDBJ databases">
        <authorList>
            <person name="Aslett M."/>
        </authorList>
    </citation>
    <scope>NUCLEOTIDE SEQUENCE [LARGE SCALE GENOMIC DNA]</scope>
    <source>
        <strain evidence="9">Houghton</strain>
    </source>
</reference>
<evidence type="ECO:0000256" key="6">
    <source>
        <dbReference type="SAM" id="MobiDB-lite"/>
    </source>
</evidence>
<feature type="region of interest" description="Disordered" evidence="6">
    <location>
        <begin position="194"/>
        <end position="224"/>
    </location>
</feature>
<dbReference type="GO" id="GO:0007165">
    <property type="term" value="P:signal transduction"/>
    <property type="evidence" value="ECO:0007669"/>
    <property type="project" value="InterPro"/>
</dbReference>
<evidence type="ECO:0000256" key="3">
    <source>
        <dbReference type="PIRSR" id="PIRSR623088-1"/>
    </source>
</evidence>
<dbReference type="Proteomes" id="UP000030744">
    <property type="component" value="Unassembled WGS sequence"/>
</dbReference>
<dbReference type="CDD" id="cd00077">
    <property type="entry name" value="HDc"/>
    <property type="match status" value="1"/>
</dbReference>
<feature type="binding site" evidence="5">
    <location>
        <position position="1047"/>
    </location>
    <ligand>
        <name>Zn(2+)</name>
        <dbReference type="ChEBI" id="CHEBI:29105"/>
        <label>1</label>
    </ligand>
</feature>
<feature type="binding site" evidence="5">
    <location>
        <position position="1251"/>
    </location>
    <ligand>
        <name>Zn(2+)</name>
        <dbReference type="ChEBI" id="CHEBI:29105"/>
        <label>1</label>
    </ligand>
</feature>
<dbReference type="Pfam" id="PF00233">
    <property type="entry name" value="PDEase_I"/>
    <property type="match status" value="2"/>
</dbReference>
<feature type="compositionally biased region" description="Polar residues" evidence="6">
    <location>
        <begin position="195"/>
        <end position="213"/>
    </location>
</feature>
<protein>
    <submittedName>
        <fullName evidence="9">3', 5'-cyclic nucleotide phosphodiesterase domain-containing protein, putative</fullName>
    </submittedName>
</protein>
<dbReference type="GeneID" id="25377438"/>
<dbReference type="PANTHER" id="PTHR11347">
    <property type="entry name" value="CYCLIC NUCLEOTIDE PHOSPHODIESTERASE"/>
    <property type="match status" value="1"/>
</dbReference>
<evidence type="ECO:0000259" key="8">
    <source>
        <dbReference type="PROSITE" id="PS51845"/>
    </source>
</evidence>
<feature type="binding site" evidence="4">
    <location>
        <position position="1303"/>
    </location>
    <ligand>
        <name>AMP</name>
        <dbReference type="ChEBI" id="CHEBI:456215"/>
    </ligand>
</feature>